<proteinExistence type="inferred from homology"/>
<protein>
    <recommendedName>
        <fullName evidence="6">UDP-glycosyltransferases domain-containing protein</fullName>
    </recommendedName>
</protein>
<dbReference type="PANTHER" id="PTHR48047">
    <property type="entry name" value="GLYCOSYLTRANSFERASE"/>
    <property type="match status" value="1"/>
</dbReference>
<dbReference type="EMBL" id="DF973211">
    <property type="protein sequence ID" value="GAU20361.1"/>
    <property type="molecule type" value="Genomic_DNA"/>
</dbReference>
<keyword evidence="5" id="KW-1185">Reference proteome</keyword>
<name>A0A2Z6MCP2_TRISU</name>
<dbReference type="GO" id="GO:0035251">
    <property type="term" value="F:UDP-glucosyltransferase activity"/>
    <property type="evidence" value="ECO:0007669"/>
    <property type="project" value="TreeGrafter"/>
</dbReference>
<keyword evidence="2" id="KW-0328">Glycosyltransferase</keyword>
<keyword evidence="3" id="KW-0808">Transferase</keyword>
<dbReference type="OrthoDB" id="5835829at2759"/>
<evidence type="ECO:0008006" key="6">
    <source>
        <dbReference type="Google" id="ProtNLM"/>
    </source>
</evidence>
<dbReference type="SUPFAM" id="SSF53756">
    <property type="entry name" value="UDP-Glycosyltransferase/glycogen phosphorylase"/>
    <property type="match status" value="1"/>
</dbReference>
<dbReference type="InterPro" id="IPR002213">
    <property type="entry name" value="UDP_glucos_trans"/>
</dbReference>
<sequence>MEKISTDSEYFLIPEIHHKIEITKAQTPSLNDGNWKEFVDKMTAAEMVSYGVVVNSFEELEPEYVSDLKKTRNGKVWCVGPVSLRNKNHLDMAQRGTTKVATSIVVENCLKWLDSQNPNSVIYVCLGSMCNLTSLQFIELGMALEACERPFIWVIRERNQTEELNNWIKESSFEERTKEKGFLIKGWAPQVLILSHCSIGGFLTVVGVMVGVESPSNWGEEEKFGVLVKKEDVERAIEKLMDDKNYESEERRKRAKELAEMAKRGVEEGGSSHFNVTQLIQDILQHSTK</sequence>
<dbReference type="AlphaFoldDB" id="A0A2Z6MCP2"/>
<evidence type="ECO:0000256" key="1">
    <source>
        <dbReference type="ARBA" id="ARBA00009995"/>
    </source>
</evidence>
<evidence type="ECO:0000256" key="3">
    <source>
        <dbReference type="ARBA" id="ARBA00022679"/>
    </source>
</evidence>
<comment type="similarity">
    <text evidence="1">Belongs to the UDP-glycosyltransferase family.</text>
</comment>
<gene>
    <name evidence="4" type="ORF">TSUD_338430</name>
</gene>
<evidence type="ECO:0000256" key="2">
    <source>
        <dbReference type="ARBA" id="ARBA00022676"/>
    </source>
</evidence>
<evidence type="ECO:0000313" key="4">
    <source>
        <dbReference type="EMBL" id="GAU20361.1"/>
    </source>
</evidence>
<dbReference type="Proteomes" id="UP000242715">
    <property type="component" value="Unassembled WGS sequence"/>
</dbReference>
<dbReference type="CDD" id="cd03784">
    <property type="entry name" value="GT1_Gtf-like"/>
    <property type="match status" value="1"/>
</dbReference>
<accession>A0A2Z6MCP2</accession>
<reference evidence="5" key="1">
    <citation type="journal article" date="2017" name="Front. Plant Sci.">
        <title>Climate Clever Clovers: New Paradigm to Reduce the Environmental Footprint of Ruminants by Breeding Low Methanogenic Forages Utilizing Haplotype Variation.</title>
        <authorList>
            <person name="Kaur P."/>
            <person name="Appels R."/>
            <person name="Bayer P.E."/>
            <person name="Keeble-Gagnere G."/>
            <person name="Wang J."/>
            <person name="Hirakawa H."/>
            <person name="Shirasawa K."/>
            <person name="Vercoe P."/>
            <person name="Stefanova K."/>
            <person name="Durmic Z."/>
            <person name="Nichols P."/>
            <person name="Revell C."/>
            <person name="Isobe S.N."/>
            <person name="Edwards D."/>
            <person name="Erskine W."/>
        </authorList>
    </citation>
    <scope>NUCLEOTIDE SEQUENCE [LARGE SCALE GENOMIC DNA]</scope>
    <source>
        <strain evidence="5">cv. Daliak</strain>
    </source>
</reference>
<evidence type="ECO:0000313" key="5">
    <source>
        <dbReference type="Proteomes" id="UP000242715"/>
    </source>
</evidence>
<dbReference type="Gene3D" id="3.40.50.2000">
    <property type="entry name" value="Glycogen Phosphorylase B"/>
    <property type="match status" value="4"/>
</dbReference>
<organism evidence="4 5">
    <name type="scientific">Trifolium subterraneum</name>
    <name type="common">Subterranean clover</name>
    <dbReference type="NCBI Taxonomy" id="3900"/>
    <lineage>
        <taxon>Eukaryota</taxon>
        <taxon>Viridiplantae</taxon>
        <taxon>Streptophyta</taxon>
        <taxon>Embryophyta</taxon>
        <taxon>Tracheophyta</taxon>
        <taxon>Spermatophyta</taxon>
        <taxon>Magnoliopsida</taxon>
        <taxon>eudicotyledons</taxon>
        <taxon>Gunneridae</taxon>
        <taxon>Pentapetalae</taxon>
        <taxon>rosids</taxon>
        <taxon>fabids</taxon>
        <taxon>Fabales</taxon>
        <taxon>Fabaceae</taxon>
        <taxon>Papilionoideae</taxon>
        <taxon>50 kb inversion clade</taxon>
        <taxon>NPAAA clade</taxon>
        <taxon>Hologalegina</taxon>
        <taxon>IRL clade</taxon>
        <taxon>Trifolieae</taxon>
        <taxon>Trifolium</taxon>
    </lineage>
</organism>
<dbReference type="Pfam" id="PF00201">
    <property type="entry name" value="UDPGT"/>
    <property type="match status" value="1"/>
</dbReference>
<dbReference type="PANTHER" id="PTHR48047:SF21">
    <property type="entry name" value="GLYCOSYLTRANSFERASE"/>
    <property type="match status" value="1"/>
</dbReference>